<proteinExistence type="predicted"/>
<dbReference type="GeneID" id="92893364"/>
<keyword evidence="2" id="KW-1185">Reference proteome</keyword>
<reference evidence="2" key="1">
    <citation type="submission" date="2019-10" db="EMBL/GenBank/DDBJ databases">
        <title>Acinetobacter baumannii strain ATCC 19606 complete genome sequence.</title>
        <authorList>
            <person name="Tillman L.N."/>
            <person name="Kenyon J."/>
            <person name="To J."/>
            <person name="Hamidian M."/>
        </authorList>
    </citation>
    <scope>NUCLEOTIDE SEQUENCE [LARGE SCALE GENOMIC DNA]</scope>
    <source>
        <strain evidence="2">ATCC 19606 / DSM 30007 / JCM 6841 / CCUG 19606 / CIP 70.34 / NBRC 109757 / NCIMB 12457 / NCTC 12156 / 81</strain>
    </source>
</reference>
<gene>
    <name evidence="1" type="ORF">FQU82_01436</name>
</gene>
<protein>
    <recommendedName>
        <fullName evidence="3">Morphogenetic protein</fullName>
    </recommendedName>
</protein>
<dbReference type="Proteomes" id="UP000498640">
    <property type="component" value="Chromosome"/>
</dbReference>
<organism evidence="1 2">
    <name type="scientific">Acinetobacter baumannii (strain ATCC 19606 / DSM 30007 / JCM 6841 / CCUG 19606 / CIP 70.34 / NBRC 109757 / NCIMB 12457 / NCTC 12156 / 81)</name>
    <dbReference type="NCBI Taxonomy" id="575584"/>
    <lineage>
        <taxon>Bacteria</taxon>
        <taxon>Pseudomonadati</taxon>
        <taxon>Pseudomonadota</taxon>
        <taxon>Gammaproteobacteria</taxon>
        <taxon>Moraxellales</taxon>
        <taxon>Moraxellaceae</taxon>
        <taxon>Acinetobacter</taxon>
        <taxon>Acinetobacter calcoaceticus/baumannii complex</taxon>
    </lineage>
</organism>
<sequence length="211" mass="24534">MKERPIIFNTNMVKAILEGRKTQTRRPVKPQPLGHSLDSILDGKWLTKSFDGLLSPKIKDLPMHCPFGQIGDRLWVRETWYQKGTIGRTYPDAEDEFKFFPEKQAAYYADGLFAPWTSIKRPSIHMPRWASRILLEITDIRVERLNELSEADAKAEGLDNSRSEAAIQIGWYELPVPAFRRVWEWVYGQGSWKQNPWVWVIEFKVIQGGES</sequence>
<accession>A0ABX6CEC4</accession>
<name>A0ABX6CEC4_ACIB2</name>
<evidence type="ECO:0000313" key="1">
    <source>
        <dbReference type="EMBL" id="QFQ04868.1"/>
    </source>
</evidence>
<evidence type="ECO:0000313" key="2">
    <source>
        <dbReference type="Proteomes" id="UP000498640"/>
    </source>
</evidence>
<evidence type="ECO:0008006" key="3">
    <source>
        <dbReference type="Google" id="ProtNLM"/>
    </source>
</evidence>
<dbReference type="EMBL" id="CP045110">
    <property type="protein sequence ID" value="QFQ04868.1"/>
    <property type="molecule type" value="Genomic_DNA"/>
</dbReference>
<reference evidence="1 2" key="2">
    <citation type="journal article" date="2020" name="Microorganisms">
        <title>Analysis of Complete Genome Sequence of Acinetobacter baumannii Strain ATCC 19606 Reveals Novel Mobile Genetic Elements and Novel Prophage.</title>
        <authorList>
            <person name="Hamidian M."/>
            <person name="Blasco L."/>
            <person name="Tillman L.N."/>
            <person name="To J."/>
            <person name="Tomas M."/>
            <person name="Myers G.S.A."/>
        </authorList>
    </citation>
    <scope>NUCLEOTIDE SEQUENCE [LARGE SCALE GENOMIC DNA]</scope>
    <source>
        <strain evidence="2">ATCC 19606 / DSM 30007 / JCM 6841 / CCUG 19606 / CIP 70.34 / NBRC 109757 / NCIMB 12457 / NCTC 12156 / 81</strain>
    </source>
</reference>
<dbReference type="RefSeq" id="WP_000664574.1">
    <property type="nucleotide sequence ID" value="NZ_CP058289.1"/>
</dbReference>